<sequence length="106" mass="12213">MFSGSSSQAAAYLTDIAIKKKYIAKRKAPPGEMLKHWVKNNDAPQWACRSAFDYLIAHHWTPTNESQRAIAARYLLLNKHPISKQWVELTGQWLDIAYQAQQENKQ</sequence>
<dbReference type="Proteomes" id="UP001157138">
    <property type="component" value="Unassembled WGS sequence"/>
</dbReference>
<accession>A0ABQ6F4I4</accession>
<name>A0ABQ6F4I4_9VIBR</name>
<protein>
    <submittedName>
        <fullName evidence="1">Uncharacterized protein</fullName>
    </submittedName>
</protein>
<organism evidence="1 2">
    <name type="scientific">Vibrio zhanjiangensis</name>
    <dbReference type="NCBI Taxonomy" id="1046128"/>
    <lineage>
        <taxon>Bacteria</taxon>
        <taxon>Pseudomonadati</taxon>
        <taxon>Pseudomonadota</taxon>
        <taxon>Gammaproteobacteria</taxon>
        <taxon>Vibrionales</taxon>
        <taxon>Vibrionaceae</taxon>
        <taxon>Vibrio</taxon>
    </lineage>
</organism>
<reference evidence="2" key="1">
    <citation type="journal article" date="2019" name="Int. J. Syst. Evol. Microbiol.">
        <title>The Global Catalogue of Microorganisms (GCM) 10K type strain sequencing project: providing services to taxonomists for standard genome sequencing and annotation.</title>
        <authorList>
            <consortium name="The Broad Institute Genomics Platform"/>
            <consortium name="The Broad Institute Genome Sequencing Center for Infectious Disease"/>
            <person name="Wu L."/>
            <person name="Ma J."/>
        </authorList>
    </citation>
    <scope>NUCLEOTIDE SEQUENCE [LARGE SCALE GENOMIC DNA]</scope>
    <source>
        <strain evidence="2">NBRC 108723</strain>
    </source>
</reference>
<proteinExistence type="predicted"/>
<dbReference type="EMBL" id="BSPW01000117">
    <property type="protein sequence ID" value="GLT20448.1"/>
    <property type="molecule type" value="Genomic_DNA"/>
</dbReference>
<keyword evidence="2" id="KW-1185">Reference proteome</keyword>
<evidence type="ECO:0000313" key="1">
    <source>
        <dbReference type="EMBL" id="GLT20448.1"/>
    </source>
</evidence>
<comment type="caution">
    <text evidence="1">The sequence shown here is derived from an EMBL/GenBank/DDBJ whole genome shotgun (WGS) entry which is preliminary data.</text>
</comment>
<evidence type="ECO:0000313" key="2">
    <source>
        <dbReference type="Proteomes" id="UP001157138"/>
    </source>
</evidence>
<gene>
    <name evidence="1" type="ORF">GCM10007938_42330</name>
</gene>